<accession>A0ABZ3IZX4</accession>
<keyword evidence="2" id="KW-0479">Metal-binding</keyword>
<dbReference type="EC" id="3.-.-.-" evidence="6"/>
<organism evidence="6 7">
    <name type="scientific">Sporomusa acidovorans (strain ATCC 49682 / DSM 3132 / Mol)</name>
    <dbReference type="NCBI Taxonomy" id="1123286"/>
    <lineage>
        <taxon>Bacteria</taxon>
        <taxon>Bacillati</taxon>
        <taxon>Bacillota</taxon>
        <taxon>Negativicutes</taxon>
        <taxon>Selenomonadales</taxon>
        <taxon>Sporomusaceae</taxon>
        <taxon>Sporomusa</taxon>
    </lineage>
</organism>
<evidence type="ECO:0000256" key="2">
    <source>
        <dbReference type="ARBA" id="ARBA00022723"/>
    </source>
</evidence>
<dbReference type="EMBL" id="CP155571">
    <property type="protein sequence ID" value="XFO71627.1"/>
    <property type="molecule type" value="Genomic_DNA"/>
</dbReference>
<dbReference type="PANTHER" id="PTHR32329:SF2">
    <property type="entry name" value="BIFUNCTIONAL PROTEIN [INCLUDES 2-HYDROXYACYL-COA DEHYDRATASE (N-TER) AND ITS ACTIVATOR DOMAIN (C_TERM)"/>
    <property type="match status" value="1"/>
</dbReference>
<protein>
    <submittedName>
        <fullName evidence="6">2-hydroxyisocaproyl-CoA dehydratase activator</fullName>
        <ecNumber evidence="6">3.-.-.-</ecNumber>
    </submittedName>
</protein>
<evidence type="ECO:0000259" key="5">
    <source>
        <dbReference type="Pfam" id="PF01869"/>
    </source>
</evidence>
<keyword evidence="3" id="KW-0408">Iron</keyword>
<dbReference type="Pfam" id="PF01869">
    <property type="entry name" value="BcrAD_BadFG"/>
    <property type="match status" value="1"/>
</dbReference>
<keyword evidence="4" id="KW-0411">Iron-sulfur</keyword>
<dbReference type="InterPro" id="IPR008275">
    <property type="entry name" value="CoA_E_activase_dom"/>
</dbReference>
<dbReference type="PANTHER" id="PTHR32329">
    <property type="entry name" value="BIFUNCTIONAL PROTEIN [INCLUDES 2-HYDROXYACYL-COA DEHYDRATASE (N-TER) AND ITS ACTIVATOR DOMAIN (C_TERM)-RELATED"/>
    <property type="match status" value="1"/>
</dbReference>
<dbReference type="RefSeq" id="WP_093794510.1">
    <property type="nucleotide sequence ID" value="NZ_CP155571.1"/>
</dbReference>
<evidence type="ECO:0000313" key="6">
    <source>
        <dbReference type="EMBL" id="XFO71627.1"/>
    </source>
</evidence>
<sequence>MFVAGCDIGSTTGKVVILKDDQILAWSIARTAHGPEATAQQVMKEAVAKAGLDSVDALSYIVGTGYGRTNVSYVQDDISEISCHAKGAHWLHPAVRTIVDIGGQDCKVISLNKAGKVVDFSMNDKCAAGTGRFFEAMCRVLDCSLDDLVNYSLQSTSPKTISKQCSVFAESEVITLVNNNVKISDIAAGIHDSIARRIHAMVYKIGIVEDIVLTGGCARNQALIRSLEQQLHSKITKLNENPQIAGALGAALFARDRAMCPK</sequence>
<dbReference type="InterPro" id="IPR043129">
    <property type="entry name" value="ATPase_NBD"/>
</dbReference>
<dbReference type="InterPro" id="IPR002731">
    <property type="entry name" value="ATPase_BadF"/>
</dbReference>
<dbReference type="NCBIfam" id="TIGR00241">
    <property type="entry name" value="CoA_E_activ"/>
    <property type="match status" value="1"/>
</dbReference>
<name>A0ABZ3IZX4_SPOA4</name>
<evidence type="ECO:0000313" key="7">
    <source>
        <dbReference type="Proteomes" id="UP000216052"/>
    </source>
</evidence>
<evidence type="ECO:0000256" key="3">
    <source>
        <dbReference type="ARBA" id="ARBA00023004"/>
    </source>
</evidence>
<dbReference type="InterPro" id="IPR051805">
    <property type="entry name" value="Dehydratase_Activator_Redct"/>
</dbReference>
<keyword evidence="6" id="KW-0378">Hydrolase</keyword>
<evidence type="ECO:0000256" key="1">
    <source>
        <dbReference type="ARBA" id="ARBA00001966"/>
    </source>
</evidence>
<dbReference type="SUPFAM" id="SSF53067">
    <property type="entry name" value="Actin-like ATPase domain"/>
    <property type="match status" value="1"/>
</dbReference>
<comment type="cofactor">
    <cofactor evidence="1">
        <name>[4Fe-4S] cluster</name>
        <dbReference type="ChEBI" id="CHEBI:49883"/>
    </cofactor>
</comment>
<dbReference type="Proteomes" id="UP000216052">
    <property type="component" value="Chromosome"/>
</dbReference>
<keyword evidence="7" id="KW-1185">Reference proteome</keyword>
<dbReference type="Gene3D" id="3.30.420.40">
    <property type="match status" value="2"/>
</dbReference>
<reference evidence="6" key="1">
    <citation type="submission" date="2024-05" db="EMBL/GenBank/DDBJ databases">
        <title>Isolation and characterization of Sporomusa carbonis sp. nov., a carboxydotrophic hydrogenogen in the genus of Sporomusa isolated from a charcoal burning pile.</title>
        <authorList>
            <person name="Boeer T."/>
            <person name="Rosenbaum F."/>
            <person name="Eysell L."/>
            <person name="Mueller V."/>
            <person name="Daniel R."/>
            <person name="Poehlein A."/>
        </authorList>
    </citation>
    <scope>NUCLEOTIDE SEQUENCE [LARGE SCALE GENOMIC DNA]</scope>
    <source>
        <strain evidence="6">DSM 3132</strain>
    </source>
</reference>
<dbReference type="CDD" id="cd24036">
    <property type="entry name" value="ASKHA_NBD_BcrAD_BadFG_HgdC_HadI"/>
    <property type="match status" value="1"/>
</dbReference>
<dbReference type="GO" id="GO:0016787">
    <property type="term" value="F:hydrolase activity"/>
    <property type="evidence" value="ECO:0007669"/>
    <property type="project" value="UniProtKB-KW"/>
</dbReference>
<evidence type="ECO:0000256" key="4">
    <source>
        <dbReference type="ARBA" id="ARBA00023014"/>
    </source>
</evidence>
<proteinExistence type="predicted"/>
<feature type="domain" description="ATPase BadF/BadG/BcrA/BcrD type" evidence="5">
    <location>
        <begin position="5"/>
        <end position="254"/>
    </location>
</feature>
<gene>
    <name evidence="6" type="primary">hadI_2</name>
    <name evidence="6" type="ORF">SPACI_016610</name>
</gene>